<feature type="region of interest" description="Disordered" evidence="1">
    <location>
        <begin position="186"/>
        <end position="224"/>
    </location>
</feature>
<feature type="transmembrane region" description="Helical" evidence="2">
    <location>
        <begin position="157"/>
        <end position="180"/>
    </location>
</feature>
<organism evidence="4 5">
    <name type="scientific">Butyrivibrio fibrisolvens DSM 3071</name>
    <dbReference type="NCBI Taxonomy" id="1121131"/>
    <lineage>
        <taxon>Bacteria</taxon>
        <taxon>Bacillati</taxon>
        <taxon>Bacillota</taxon>
        <taxon>Clostridia</taxon>
        <taxon>Lachnospirales</taxon>
        <taxon>Lachnospiraceae</taxon>
        <taxon>Butyrivibrio</taxon>
    </lineage>
</organism>
<sequence>MICPKCGKLINDGLKFCPFCGAAIQNLSQPTNNQPNPQMQQGAQQGVQQNGQQARFNQQSFQNNTSQQPNLQQSFQQPNTQQPNYQQPGYQQQNFQQGAQQGGYQQVPPMQQRTYQQGPSMQQMRGPQVPPYNTYPGNVPPMYNQPQMQKKKGPGKIIAAFIAIFVVIGIVGGVLASRYFDGKRPVETAKNDKEPDIENNVSVEASTTGSSNATESASEDVEWIDTSSEDDSFTILVYMIGSNLESGGEAGLEAGGAATRDLMEMAEGRWGDDINLIIETGGAAEWANDAVSADKLQRFEMRDGSLDLLEELPLEQMSAQSPLKEFISFGVENYPAKRFGLILWNHGGGLLGGYGNDELYDQANMMISDVASAIKKSEAHMEFVGFDACMMATFENAYALKDCANYLIASEESESNIGWYYTDWLNSLGEDPDIETESLGRKIVDGMISSNQEFDSENEDSYNEFEDYVYEKYGVEVEYGKSATLSMIDLSKMDDVYEAWLTYLLSLKDDLDNGGFAEQSKARLEARGYGDIKEVDPYTGNVTEMHYDMVDLLDYIDKTHLTGSFDLEKTIRDCIAYENSQIPGSNGLSVYIPYYLIELYQPLAIPELEAIGLDDDYLSYFDLFCSYMASGNTDIEYEGDSSNNITASASIPDYLEFEEENDQYVLTLTEDQINEIASISVEGGFCSPYYTDEDGNEHYAILAWGENVCKVSVNENDHIIASWDGMLSGIESLDDGGDAYPFFVVYDSEYNEDGSLYSIQLIPAVLNDTDYIYIIVENTFYSVDNYESDVIGYMYTGQNEAGNRSVFTFQEGDNILMYNYGYYLDDEDPSTVHVFTEYYDEITVGPNGLDGFYNMISDEHKGTQENCYRYIITDIYGNQHYTEWLFY</sequence>
<dbReference type="OrthoDB" id="5507507at2"/>
<protein>
    <submittedName>
        <fullName evidence="4">Zinc-ribbon domain-containing protein</fullName>
    </submittedName>
</protein>
<keyword evidence="2" id="KW-0812">Transmembrane</keyword>
<dbReference type="STRING" id="1121131.SAMN02745229_01398"/>
<dbReference type="PANTHER" id="PTHR37835:SF1">
    <property type="entry name" value="ALPHA-CLOSTRIPAIN"/>
    <property type="match status" value="1"/>
</dbReference>
<dbReference type="Proteomes" id="UP000184278">
    <property type="component" value="Unassembled WGS sequence"/>
</dbReference>
<evidence type="ECO:0000256" key="1">
    <source>
        <dbReference type="SAM" id="MobiDB-lite"/>
    </source>
</evidence>
<feature type="domain" description="Zinc-ribbon" evidence="3">
    <location>
        <begin position="3"/>
        <end position="23"/>
    </location>
</feature>
<evidence type="ECO:0000259" key="3">
    <source>
        <dbReference type="Pfam" id="PF13240"/>
    </source>
</evidence>
<keyword evidence="2" id="KW-0472">Membrane</keyword>
<reference evidence="5" key="1">
    <citation type="submission" date="2016-11" db="EMBL/GenBank/DDBJ databases">
        <authorList>
            <person name="Varghese N."/>
            <person name="Submissions S."/>
        </authorList>
    </citation>
    <scope>NUCLEOTIDE SEQUENCE [LARGE SCALE GENOMIC DNA]</scope>
    <source>
        <strain evidence="5">DSM 3071</strain>
    </source>
</reference>
<proteinExistence type="predicted"/>
<feature type="compositionally biased region" description="Polar residues" evidence="1">
    <location>
        <begin position="199"/>
        <end position="216"/>
    </location>
</feature>
<evidence type="ECO:0000256" key="2">
    <source>
        <dbReference type="SAM" id="Phobius"/>
    </source>
</evidence>
<feature type="region of interest" description="Disordered" evidence="1">
    <location>
        <begin position="31"/>
        <end position="105"/>
    </location>
</feature>
<evidence type="ECO:0000313" key="4">
    <source>
        <dbReference type="EMBL" id="SHI04700.1"/>
    </source>
</evidence>
<feature type="compositionally biased region" description="Basic and acidic residues" evidence="1">
    <location>
        <begin position="186"/>
        <end position="196"/>
    </location>
</feature>
<keyword evidence="2" id="KW-1133">Transmembrane helix</keyword>
<dbReference type="InterPro" id="IPR026870">
    <property type="entry name" value="Zinc_ribbon_dom"/>
</dbReference>
<name>A0A1M5XY38_BUTFI</name>
<accession>A0A1M5XY38</accession>
<dbReference type="AlphaFoldDB" id="A0A1M5XY38"/>
<evidence type="ECO:0000313" key="5">
    <source>
        <dbReference type="Proteomes" id="UP000184278"/>
    </source>
</evidence>
<gene>
    <name evidence="4" type="ORF">SAMN02745229_01398</name>
</gene>
<keyword evidence="5" id="KW-1185">Reference proteome</keyword>
<dbReference type="PANTHER" id="PTHR37835">
    <property type="entry name" value="ALPHA-CLOSTRIPAIN"/>
    <property type="match status" value="1"/>
</dbReference>
<dbReference type="Gene3D" id="3.40.50.11970">
    <property type="match status" value="1"/>
</dbReference>
<dbReference type="InterPro" id="IPR005077">
    <property type="entry name" value="Peptidase_C11"/>
</dbReference>
<dbReference type="Pfam" id="PF13240">
    <property type="entry name" value="Zn_Ribbon_1"/>
    <property type="match status" value="1"/>
</dbReference>
<dbReference type="Pfam" id="PF03415">
    <property type="entry name" value="Peptidase_C11"/>
    <property type="match status" value="1"/>
</dbReference>
<dbReference type="EMBL" id="FQXK01000010">
    <property type="protein sequence ID" value="SHI04700.1"/>
    <property type="molecule type" value="Genomic_DNA"/>
</dbReference>